<dbReference type="Gene3D" id="3.30.460.40">
    <property type="match status" value="1"/>
</dbReference>
<sequence length="202" mass="22781">MHETDQTAEDIHFWLSKSPGERLAAVTYLTVHSLPDSLQELKSQVIEGKEIFYPLFKSLFHSLNNCKVEYLTVGGYAMAYFGLPRYSNDLDIWVNPARLNMSLLSSALIGLNRERLLEAMMHDIPQEVSVRLGTKPMEVDIHLNLGQLDFNSAFANREVVEISGIQVPFISKADFVVNKLASTRIQDLVDGKIIQSGRGREE</sequence>
<comment type="caution">
    <text evidence="1">The sequence shown here is derived from an EMBL/GenBank/DDBJ whole genome shotgun (WGS) entry which is preliminary data.</text>
</comment>
<accession>A0ABQ1ZC30</accession>
<evidence type="ECO:0008006" key="3">
    <source>
        <dbReference type="Google" id="ProtNLM"/>
    </source>
</evidence>
<dbReference type="SUPFAM" id="SSF81301">
    <property type="entry name" value="Nucleotidyltransferase"/>
    <property type="match status" value="1"/>
</dbReference>
<keyword evidence="2" id="KW-1185">Reference proteome</keyword>
<gene>
    <name evidence="1" type="ORF">GCM10007423_63890</name>
</gene>
<dbReference type="Proteomes" id="UP000600214">
    <property type="component" value="Unassembled WGS sequence"/>
</dbReference>
<dbReference type="EMBL" id="BMIA01000009">
    <property type="protein sequence ID" value="GGH55881.1"/>
    <property type="molecule type" value="Genomic_DNA"/>
</dbReference>
<protein>
    <recommendedName>
        <fullName evidence="3">Nucleotidyl transferase AbiEii toxin, Type IV TA system</fullName>
    </recommendedName>
</protein>
<proteinExistence type="predicted"/>
<dbReference type="InterPro" id="IPR043519">
    <property type="entry name" value="NT_sf"/>
</dbReference>
<name>A0ABQ1ZC30_9BACT</name>
<evidence type="ECO:0000313" key="1">
    <source>
        <dbReference type="EMBL" id="GGH55881.1"/>
    </source>
</evidence>
<reference evidence="2" key="1">
    <citation type="journal article" date="2019" name="Int. J. Syst. Evol. Microbiol.">
        <title>The Global Catalogue of Microorganisms (GCM) 10K type strain sequencing project: providing services to taxonomists for standard genome sequencing and annotation.</title>
        <authorList>
            <consortium name="The Broad Institute Genomics Platform"/>
            <consortium name="The Broad Institute Genome Sequencing Center for Infectious Disease"/>
            <person name="Wu L."/>
            <person name="Ma J."/>
        </authorList>
    </citation>
    <scope>NUCLEOTIDE SEQUENCE [LARGE SCALE GENOMIC DNA]</scope>
    <source>
        <strain evidence="2">CGMCC 1.15288</strain>
    </source>
</reference>
<evidence type="ECO:0000313" key="2">
    <source>
        <dbReference type="Proteomes" id="UP000600214"/>
    </source>
</evidence>
<organism evidence="1 2">
    <name type="scientific">Dyadobacter endophyticus</name>
    <dbReference type="NCBI Taxonomy" id="1749036"/>
    <lineage>
        <taxon>Bacteria</taxon>
        <taxon>Pseudomonadati</taxon>
        <taxon>Bacteroidota</taxon>
        <taxon>Cytophagia</taxon>
        <taxon>Cytophagales</taxon>
        <taxon>Spirosomataceae</taxon>
        <taxon>Dyadobacter</taxon>
    </lineage>
</organism>